<keyword evidence="1" id="KW-0175">Coiled coil</keyword>
<dbReference type="RefSeq" id="XP_019915368.1">
    <property type="nucleotide sequence ID" value="XM_020059695.1"/>
</dbReference>
<reference evidence="3" key="1">
    <citation type="submission" date="2016-06" db="EMBL/GenBank/DDBJ databases">
        <title>First high quality genome sequence of Plasmodium coatneyi using continuous long reads from single molecule, real-time sequencing.</title>
        <authorList>
            <person name="Chien J.-T."/>
            <person name="Pakala S.B."/>
            <person name="Geraldo J.A."/>
            <person name="Lapp S.A."/>
            <person name="Barnwell J.W."/>
            <person name="Kissinger J.C."/>
            <person name="Galinski M.R."/>
            <person name="Humphrey J.C."/>
        </authorList>
    </citation>
    <scope>NUCLEOTIDE SEQUENCE [LARGE SCALE GENOMIC DNA]</scope>
    <source>
        <strain evidence="3">Hackeri</strain>
    </source>
</reference>
<feature type="coiled-coil region" evidence="1">
    <location>
        <begin position="190"/>
        <end position="217"/>
    </location>
</feature>
<proteinExistence type="predicted"/>
<organism evidence="2 3">
    <name type="scientific">Plasmodium coatneyi</name>
    <dbReference type="NCBI Taxonomy" id="208452"/>
    <lineage>
        <taxon>Eukaryota</taxon>
        <taxon>Sar</taxon>
        <taxon>Alveolata</taxon>
        <taxon>Apicomplexa</taxon>
        <taxon>Aconoidasida</taxon>
        <taxon>Haemosporida</taxon>
        <taxon>Plasmodiidae</taxon>
        <taxon>Plasmodium</taxon>
    </lineage>
</organism>
<dbReference type="Pfam" id="PF05795">
    <property type="entry name" value="Plasmodium_Vir"/>
    <property type="match status" value="1"/>
</dbReference>
<dbReference type="AlphaFoldDB" id="A0A1B1E0W0"/>
<dbReference type="GeneID" id="30909624"/>
<evidence type="ECO:0000313" key="2">
    <source>
        <dbReference type="EMBL" id="ANQ08673.1"/>
    </source>
</evidence>
<accession>A0A1B1E0W0</accession>
<keyword evidence="3" id="KW-1185">Reference proteome</keyword>
<dbReference type="VEuPathDB" id="PlasmoDB:PCOAH_00028930"/>
<protein>
    <submittedName>
        <fullName evidence="2">KIR protein</fullName>
    </submittedName>
</protein>
<dbReference type="KEGG" id="pcot:PCOAH_00028930"/>
<dbReference type="InterPro" id="IPR008780">
    <property type="entry name" value="Plasmodium_Vir"/>
</dbReference>
<sequence>MASEPTSLPSEVLFYGPFRRSTWTDSKECVEGIKNALETNASAESYFNQVNKAVCYVSSMYEHQKNTYSNKEPCHFLYYWIGDVLFSILEENNIKTLLQTICRSIQEKCWNGNFEIPCNPIGKEFFDHMKITYDFLYDYSNIKEYLQHYNTNHNMNFTNYLEKVKEAKNYMSGGCNNQSGYCNNFWNPRKADIEQKLSNLESEINSAQDVKSRAEAAKQSTQLKLDEAILQANKASSLSSAFGTLAALELPAALFLLYKTLSPNNPPTTIIT</sequence>
<dbReference type="Proteomes" id="UP000092716">
    <property type="component" value="Chromosome 10"/>
</dbReference>
<evidence type="ECO:0000313" key="3">
    <source>
        <dbReference type="Proteomes" id="UP000092716"/>
    </source>
</evidence>
<evidence type="ECO:0000256" key="1">
    <source>
        <dbReference type="SAM" id="Coils"/>
    </source>
</evidence>
<name>A0A1B1E0W0_9APIC</name>
<gene>
    <name evidence="2" type="ORF">PCOAH_00028930</name>
</gene>
<dbReference type="EMBL" id="CP016248">
    <property type="protein sequence ID" value="ANQ08673.1"/>
    <property type="molecule type" value="Genomic_DNA"/>
</dbReference>